<dbReference type="InterPro" id="IPR034033">
    <property type="entry name" value="Serralysin-like"/>
</dbReference>
<dbReference type="InterPro" id="IPR011049">
    <property type="entry name" value="Serralysin-like_metalloprot_C"/>
</dbReference>
<evidence type="ECO:0000259" key="1">
    <source>
        <dbReference type="SMART" id="SM00235"/>
    </source>
</evidence>
<dbReference type="EMBL" id="BMFC01000003">
    <property type="protein sequence ID" value="GGC02287.1"/>
    <property type="molecule type" value="Genomic_DNA"/>
</dbReference>
<organism evidence="2 3">
    <name type="scientific">Marivita lacus</name>
    <dbReference type="NCBI Taxonomy" id="1323742"/>
    <lineage>
        <taxon>Bacteria</taxon>
        <taxon>Pseudomonadati</taxon>
        <taxon>Pseudomonadota</taxon>
        <taxon>Alphaproteobacteria</taxon>
        <taxon>Rhodobacterales</taxon>
        <taxon>Roseobacteraceae</taxon>
        <taxon>Marivita</taxon>
    </lineage>
</organism>
<dbReference type="Proteomes" id="UP000645462">
    <property type="component" value="Unassembled WGS sequence"/>
</dbReference>
<keyword evidence="3" id="KW-1185">Reference proteome</keyword>
<name>A0ABQ1KN94_9RHOB</name>
<dbReference type="InterPro" id="IPR006026">
    <property type="entry name" value="Peptidase_Metallo"/>
</dbReference>
<dbReference type="PRINTS" id="PR00313">
    <property type="entry name" value="CABNDNGRPT"/>
</dbReference>
<protein>
    <recommendedName>
        <fullName evidence="1">Peptidase metallopeptidase domain-containing protein</fullName>
    </recommendedName>
</protein>
<reference evidence="3" key="1">
    <citation type="journal article" date="2019" name="Int. J. Syst. Evol. Microbiol.">
        <title>The Global Catalogue of Microorganisms (GCM) 10K type strain sequencing project: providing services to taxonomists for standard genome sequencing and annotation.</title>
        <authorList>
            <consortium name="The Broad Institute Genomics Platform"/>
            <consortium name="The Broad Institute Genome Sequencing Center for Infectious Disease"/>
            <person name="Wu L."/>
            <person name="Ma J."/>
        </authorList>
    </citation>
    <scope>NUCLEOTIDE SEQUENCE [LARGE SCALE GENOMIC DNA]</scope>
    <source>
        <strain evidence="3">CGMCC 1.12478</strain>
    </source>
</reference>
<comment type="caution">
    <text evidence="2">The sequence shown here is derived from an EMBL/GenBank/DDBJ whole genome shotgun (WGS) entry which is preliminary data.</text>
</comment>
<feature type="domain" description="Peptidase metallopeptidase" evidence="1">
    <location>
        <begin position="22"/>
        <end position="226"/>
    </location>
</feature>
<dbReference type="RefSeq" id="WP_188481741.1">
    <property type="nucleotide sequence ID" value="NZ_BMFC01000003.1"/>
</dbReference>
<dbReference type="Gene3D" id="3.40.390.10">
    <property type="entry name" value="Collagenase (Catalytic Domain)"/>
    <property type="match status" value="1"/>
</dbReference>
<dbReference type="SUPFAM" id="SSF55486">
    <property type="entry name" value="Metalloproteases ('zincins'), catalytic domain"/>
    <property type="match status" value="1"/>
</dbReference>
<dbReference type="SMART" id="SM00235">
    <property type="entry name" value="ZnMc"/>
    <property type="match status" value="1"/>
</dbReference>
<dbReference type="PROSITE" id="PS00330">
    <property type="entry name" value="HEMOLYSIN_CALCIUM"/>
    <property type="match status" value="1"/>
</dbReference>
<dbReference type="Pfam" id="PF13946">
    <property type="entry name" value="DUF4214"/>
    <property type="match status" value="1"/>
</dbReference>
<dbReference type="Gene3D" id="2.150.10.10">
    <property type="entry name" value="Serralysin-like metalloprotease, C-terminal"/>
    <property type="match status" value="1"/>
</dbReference>
<proteinExistence type="predicted"/>
<dbReference type="CDD" id="cd04277">
    <property type="entry name" value="ZnMc_serralysin_like"/>
    <property type="match status" value="1"/>
</dbReference>
<sequence length="626" mass="67286">MAFLSSIIIEPTNDPIIDVLVDGYVWDLTSSRTITWALADGLNPEHVWLDRDAALMTFGAALASIEQYIDVTFDYLGDFASPIPAGLAGADIVYTLDNAVVEDGTLAYAYYPGPEPFTDFEQYATEGGDVFMNFSAEIIASSSFQPGSDGFVTVIHEIGHALGLKHPFEGSPGRPTLDELDQSVFRDMDWFSIMSYSDQYEDELERWDPATPMVLDVLGLQFMYGVNTATNAGDTTLRLASEDYYYTIWDASGTDRADASDQSQGWTIFLPDFQPTTLVETLTGFALPSAQFAGTLVDSAPTEMIWLMGDIENATGSQFNDWINGNRFDNDLVGGGGDDELEGYGGNDVIDGGAGTDLAYFLGSNTSFTLTIGADGITMQDRRADGSGTDTLRNIELIEFYGETGADRDVLDLRQFGGPANLSGADLESFVELYIAYFNRAPDAQGLNFWGTAFANGTSLQEMASLFVGQPETLATYAEGLSNEDFATAVYGNVLGRVADQGGFDFWVNALNSGGIGRDFFILGVLEGAKAAPASDATQEFIDQQLADRDYLATKTDIGALYAVHRGMSDVNNAIQVMSLFDGSAESAANAVAAVNDLYAAALDPETGAFLMPLVGVLDNPFDAIA</sequence>
<dbReference type="SUPFAM" id="SSF51120">
    <property type="entry name" value="beta-Roll"/>
    <property type="match status" value="1"/>
</dbReference>
<dbReference type="InterPro" id="IPR024079">
    <property type="entry name" value="MetalloPept_cat_dom_sf"/>
</dbReference>
<evidence type="ECO:0000313" key="3">
    <source>
        <dbReference type="Proteomes" id="UP000645462"/>
    </source>
</evidence>
<evidence type="ECO:0000313" key="2">
    <source>
        <dbReference type="EMBL" id="GGC02287.1"/>
    </source>
</evidence>
<dbReference type="InterPro" id="IPR025282">
    <property type="entry name" value="DUF4214"/>
</dbReference>
<gene>
    <name evidence="2" type="ORF">GCM10011363_18590</name>
</gene>
<dbReference type="InterPro" id="IPR018511">
    <property type="entry name" value="Hemolysin-typ_Ca-bd_CS"/>
</dbReference>
<accession>A0ABQ1KN94</accession>